<dbReference type="GO" id="GO:0005776">
    <property type="term" value="C:autophagosome"/>
    <property type="evidence" value="ECO:0000318"/>
    <property type="project" value="GO_Central"/>
</dbReference>
<accession>B6K082</accession>
<dbReference type="PANTHER" id="PTHR13430:SF4">
    <property type="entry name" value="AUTOPHAGY-RELATED PROTEIN 13"/>
    <property type="match status" value="1"/>
</dbReference>
<keyword evidence="8" id="KW-1185">Reference proteome</keyword>
<dbReference type="EMBL" id="KE651168">
    <property type="protein sequence ID" value="EEB06232.1"/>
    <property type="molecule type" value="Genomic_DNA"/>
</dbReference>
<dbReference type="GO" id="GO:0000407">
    <property type="term" value="C:phagophore assembly site"/>
    <property type="evidence" value="ECO:0000318"/>
    <property type="project" value="GO_Central"/>
</dbReference>
<evidence type="ECO:0000259" key="5">
    <source>
        <dbReference type="Pfam" id="PF10033"/>
    </source>
</evidence>
<dbReference type="OMA" id="VIHHCFY"/>
<feature type="region of interest" description="Disordered" evidence="4">
    <location>
        <begin position="411"/>
        <end position="457"/>
    </location>
</feature>
<organism evidence="6 8">
    <name type="scientific">Schizosaccharomyces japonicus (strain yFS275 / FY16936)</name>
    <name type="common">Fission yeast</name>
    <dbReference type="NCBI Taxonomy" id="402676"/>
    <lineage>
        <taxon>Eukaryota</taxon>
        <taxon>Fungi</taxon>
        <taxon>Dikarya</taxon>
        <taxon>Ascomycota</taxon>
        <taxon>Taphrinomycotina</taxon>
        <taxon>Schizosaccharomycetes</taxon>
        <taxon>Schizosaccharomycetales</taxon>
        <taxon>Schizosaccharomycetaceae</taxon>
        <taxon>Schizosaccharomyces</taxon>
    </lineage>
</organism>
<proteinExistence type="inferred from homology"/>
<dbReference type="GeneID" id="7048421"/>
<feature type="compositionally biased region" description="Polar residues" evidence="4">
    <location>
        <begin position="411"/>
        <end position="429"/>
    </location>
</feature>
<feature type="region of interest" description="Disordered" evidence="4">
    <location>
        <begin position="289"/>
        <end position="310"/>
    </location>
</feature>
<evidence type="ECO:0000313" key="6">
    <source>
        <dbReference type="EMBL" id="EEB06232.1"/>
    </source>
</evidence>
<dbReference type="AlphaFoldDB" id="B6K082"/>
<dbReference type="GO" id="GO:0034497">
    <property type="term" value="P:protein localization to phagophore assembly site"/>
    <property type="evidence" value="ECO:0000318"/>
    <property type="project" value="GO_Central"/>
</dbReference>
<dbReference type="InterPro" id="IPR040182">
    <property type="entry name" value="ATG13"/>
</dbReference>
<dbReference type="GO" id="GO:1990316">
    <property type="term" value="C:Atg1/ULK1 kinase complex"/>
    <property type="evidence" value="ECO:0000318"/>
    <property type="project" value="GO_Central"/>
</dbReference>
<dbReference type="GO" id="GO:0034727">
    <property type="term" value="P:piecemeal microautophagy of the nucleus"/>
    <property type="evidence" value="ECO:0000318"/>
    <property type="project" value="GO_Central"/>
</dbReference>
<feature type="compositionally biased region" description="Low complexity" evidence="4">
    <location>
        <begin position="690"/>
        <end position="699"/>
    </location>
</feature>
<feature type="domain" description="Autophagy-related protein 13 N-terminal" evidence="5">
    <location>
        <begin position="46"/>
        <end position="267"/>
    </location>
</feature>
<dbReference type="Proteomes" id="UP000001744">
    <property type="component" value="Unassembled WGS sequence"/>
</dbReference>
<protein>
    <recommendedName>
        <fullName evidence="3">Autophagy-related protein 13</fullName>
    </recommendedName>
</protein>
<name>B6K082_SCHJY</name>
<dbReference type="InterPro" id="IPR036570">
    <property type="entry name" value="HORMA_dom_sf"/>
</dbReference>
<dbReference type="Gene3D" id="3.30.900.10">
    <property type="entry name" value="HORMA domain"/>
    <property type="match status" value="1"/>
</dbReference>
<dbReference type="HOGENOM" id="CLU_365689_0_0_1"/>
<feature type="region of interest" description="Disordered" evidence="4">
    <location>
        <begin position="522"/>
        <end position="547"/>
    </location>
</feature>
<comment type="similarity">
    <text evidence="1 3">Belongs to the ATG13 family. Fungi subfamily.</text>
</comment>
<dbReference type="InterPro" id="IPR018731">
    <property type="entry name" value="Atg13_N"/>
</dbReference>
<evidence type="ECO:0000313" key="8">
    <source>
        <dbReference type="Proteomes" id="UP000001744"/>
    </source>
</evidence>
<dbReference type="OrthoDB" id="70161at2759"/>
<dbReference type="VEuPathDB" id="FungiDB:SJAG_01274"/>
<reference evidence="6 8" key="1">
    <citation type="journal article" date="2011" name="Science">
        <title>Comparative functional genomics of the fission yeasts.</title>
        <authorList>
            <person name="Rhind N."/>
            <person name="Chen Z."/>
            <person name="Yassour M."/>
            <person name="Thompson D.A."/>
            <person name="Haas B.J."/>
            <person name="Habib N."/>
            <person name="Wapinski I."/>
            <person name="Roy S."/>
            <person name="Lin M.F."/>
            <person name="Heiman D.I."/>
            <person name="Young S.K."/>
            <person name="Furuya K."/>
            <person name="Guo Y."/>
            <person name="Pidoux A."/>
            <person name="Chen H.M."/>
            <person name="Robbertse B."/>
            <person name="Goldberg J.M."/>
            <person name="Aoki K."/>
            <person name="Bayne E.H."/>
            <person name="Berlin A.M."/>
            <person name="Desjardins C.A."/>
            <person name="Dobbs E."/>
            <person name="Dukaj L."/>
            <person name="Fan L."/>
            <person name="FitzGerald M.G."/>
            <person name="French C."/>
            <person name="Gujja S."/>
            <person name="Hansen K."/>
            <person name="Keifenheim D."/>
            <person name="Levin J.Z."/>
            <person name="Mosher R.A."/>
            <person name="Mueller C.A."/>
            <person name="Pfiffner J."/>
            <person name="Priest M."/>
            <person name="Russ C."/>
            <person name="Smialowska A."/>
            <person name="Swoboda P."/>
            <person name="Sykes S.M."/>
            <person name="Vaughn M."/>
            <person name="Vengrova S."/>
            <person name="Yoder R."/>
            <person name="Zeng Q."/>
            <person name="Allshire R."/>
            <person name="Baulcombe D."/>
            <person name="Birren B.W."/>
            <person name="Brown W."/>
            <person name="Ekwall K."/>
            <person name="Kellis M."/>
            <person name="Leatherwood J."/>
            <person name="Levin H."/>
            <person name="Margalit H."/>
            <person name="Martienssen R."/>
            <person name="Nieduszynski C.A."/>
            <person name="Spatafora J.W."/>
            <person name="Friedman N."/>
            <person name="Dalgaard J.Z."/>
            <person name="Baumann P."/>
            <person name="Niki H."/>
            <person name="Regev A."/>
            <person name="Nusbaum C."/>
        </authorList>
    </citation>
    <scope>NUCLEOTIDE SEQUENCE [LARGE SCALE GENOMIC DNA]</scope>
    <source>
        <strain evidence="8">yFS275 / FY16936</strain>
    </source>
</reference>
<evidence type="ECO:0000256" key="1">
    <source>
        <dbReference type="ARBA" id="ARBA00005246"/>
    </source>
</evidence>
<dbReference type="JaponicusDB" id="SJAG_01274">
    <property type="gene designation" value="atg13"/>
</dbReference>
<feature type="region of interest" description="Disordered" evidence="4">
    <location>
        <begin position="594"/>
        <end position="620"/>
    </location>
</feature>
<dbReference type="eggNOG" id="KOG4573">
    <property type="taxonomic scope" value="Eukaryota"/>
</dbReference>
<dbReference type="GO" id="GO:0000423">
    <property type="term" value="P:mitophagy"/>
    <property type="evidence" value="ECO:0000318"/>
    <property type="project" value="GO_Central"/>
</dbReference>
<evidence type="ECO:0000313" key="7">
    <source>
        <dbReference type="JaponicusDB" id="SJAG_01274"/>
    </source>
</evidence>
<dbReference type="GO" id="GO:0016301">
    <property type="term" value="F:kinase activity"/>
    <property type="evidence" value="ECO:0007669"/>
    <property type="project" value="UniProtKB-KW"/>
</dbReference>
<dbReference type="GO" id="GO:0005829">
    <property type="term" value="C:cytosol"/>
    <property type="evidence" value="ECO:0000318"/>
    <property type="project" value="GO_Central"/>
</dbReference>
<gene>
    <name evidence="7" type="primary">atg13</name>
    <name evidence="6" type="ORF">SJAG_01274</name>
</gene>
<keyword evidence="2 3" id="KW-0072">Autophagy</keyword>
<dbReference type="PANTHER" id="PTHR13430">
    <property type="match status" value="1"/>
</dbReference>
<feature type="compositionally biased region" description="Basic and acidic residues" evidence="4">
    <location>
        <begin position="709"/>
        <end position="718"/>
    </location>
</feature>
<dbReference type="GO" id="GO:0019887">
    <property type="term" value="F:protein kinase regulator activity"/>
    <property type="evidence" value="ECO:0000318"/>
    <property type="project" value="GO_Central"/>
</dbReference>
<feature type="compositionally biased region" description="Polar residues" evidence="4">
    <location>
        <begin position="611"/>
        <end position="620"/>
    </location>
</feature>
<sequence length="763" mass="84535">MQRNNIKVPPMFPGQRAVAKETAPPGGLRNEHSPLEGKTSKISQLIHSCFNKASEIIVDARVSLEDTFVSKRPSKLNRWFNLEIEEIDVVMNQFKYWKTFNLVTEPVPPPMIIHVYLDTSGLSSTQVLQLREGAKAKSVYLDRNSSNKIVLERWVVCLDGTVPVPTPELTNVYKRCTVLFRSLYTYARIMPVWQLKRRLSWSHVHCSKLKLGYAVVSDPSDESDYVSVNCSLIEGVGSKTEMFSFGKVETPVGIFKVSVQYRTHCDFNVRNTADLMPNAHANTTTFTVGDSVPTESPSSSPHSHLLEDGGGYGLSSPKYEDYLSQIELPESLDPNDASYILSNGIRKLSINEKLPLRYQPVVSIHPFKSPSLSASPGQNFDASSISPKVTVNKFVHRGPSYTSLRKLSSTDIHGETNTSPETHIPSNNTLPPPTDAMTMTRTPSFRNRRFSSSFGPRDKFESASYQKSIPLLGSAMKGIFKKEETPTTTGPAKSNFFDSSYSSQNDISAFVQFLDTHADKIQQKHTHKLTSSDKSGFQEPPQNPLQRRLSDARNPALQASNFSDNSYVGKSISDSASLKKLDCAPKHSLASLRSRLSFSDKPSPLQGSPLRPNSLQQQKTAPHDVFPANTFPPNDAYLDASNVAMYMKQFRAEASLNASNSSSLKDYKDTAVSASGNNETNDDVGKHADNNNALNTNANSQLSACHSAGKVDDSEQRDNNGANQTSLDELNARKRHSCFDDDLLFTMTDMNPEVNTMFNNDNI</sequence>
<evidence type="ECO:0000256" key="4">
    <source>
        <dbReference type="SAM" id="MobiDB-lite"/>
    </source>
</evidence>
<dbReference type="Pfam" id="PF10033">
    <property type="entry name" value="ATG13"/>
    <property type="match status" value="1"/>
</dbReference>
<dbReference type="STRING" id="402676.B6K082"/>
<evidence type="ECO:0000256" key="2">
    <source>
        <dbReference type="ARBA" id="ARBA00023006"/>
    </source>
</evidence>
<feature type="region of interest" description="Disordered" evidence="4">
    <location>
        <begin position="672"/>
        <end position="726"/>
    </location>
</feature>
<evidence type="ECO:0000256" key="3">
    <source>
        <dbReference type="RuleBase" id="RU361214"/>
    </source>
</evidence>
<dbReference type="RefSeq" id="XP_002172525.1">
    <property type="nucleotide sequence ID" value="XM_002172489.2"/>
</dbReference>